<gene>
    <name evidence="1" type="ordered locus">Os08g0529501</name>
</gene>
<dbReference type="EMBL" id="AP008214">
    <property type="protein sequence ID" value="BAH94393.1"/>
    <property type="molecule type" value="Genomic_DNA"/>
</dbReference>
<dbReference type="AlphaFoldDB" id="A0A0P0XI77"/>
<dbReference type="Gramene" id="Os08t0529501-01">
    <property type="protein sequence ID" value="Os08t0529501-01"/>
    <property type="gene ID" value="Os08g0529501"/>
</dbReference>
<dbReference type="KEGG" id="dosa:Os08g0529501"/>
<proteinExistence type="predicted"/>
<reference evidence="2" key="2">
    <citation type="journal article" date="2008" name="Nucleic Acids Res.">
        <title>The rice annotation project database (RAP-DB): 2008 update.</title>
        <authorList>
            <consortium name="The rice annotation project (RAP)"/>
        </authorList>
    </citation>
    <scope>GENOME REANNOTATION</scope>
    <source>
        <strain evidence="2">cv. Nipponbare</strain>
    </source>
</reference>
<accession>A0A0P0XI77</accession>
<organism evidence="1 2">
    <name type="scientific">Oryza sativa subsp. japonica</name>
    <name type="common">Rice</name>
    <dbReference type="NCBI Taxonomy" id="39947"/>
    <lineage>
        <taxon>Eukaryota</taxon>
        <taxon>Viridiplantae</taxon>
        <taxon>Streptophyta</taxon>
        <taxon>Embryophyta</taxon>
        <taxon>Tracheophyta</taxon>
        <taxon>Spermatophyta</taxon>
        <taxon>Magnoliopsida</taxon>
        <taxon>Liliopsida</taxon>
        <taxon>Poales</taxon>
        <taxon>Poaceae</taxon>
        <taxon>BOP clade</taxon>
        <taxon>Oryzoideae</taxon>
        <taxon>Oryzeae</taxon>
        <taxon>Oryzinae</taxon>
        <taxon>Oryza</taxon>
        <taxon>Oryza sativa</taxon>
    </lineage>
</organism>
<name>A0A0P0XI77_ORYSJ</name>
<protein>
    <submittedName>
        <fullName evidence="1">Os08g0529501 protein</fullName>
    </submittedName>
</protein>
<evidence type="ECO:0000313" key="2">
    <source>
        <dbReference type="Proteomes" id="UP000000763"/>
    </source>
</evidence>
<dbReference type="Proteomes" id="UP000000763">
    <property type="component" value="Chromosome 8"/>
</dbReference>
<reference evidence="1 2" key="1">
    <citation type="journal article" date="2005" name="Nature">
        <title>The map-based sequence of the rice genome.</title>
        <authorList>
            <consortium name="International rice genome sequencing project (IRGSP)"/>
            <person name="Matsumoto T."/>
            <person name="Wu J."/>
            <person name="Kanamori H."/>
            <person name="Katayose Y."/>
            <person name="Fujisawa M."/>
            <person name="Namiki N."/>
            <person name="Mizuno H."/>
            <person name="Yamamoto K."/>
            <person name="Antonio B.A."/>
            <person name="Baba T."/>
            <person name="Sakata K."/>
            <person name="Nagamura Y."/>
            <person name="Aoki H."/>
            <person name="Arikawa K."/>
            <person name="Arita K."/>
            <person name="Bito T."/>
            <person name="Chiden Y."/>
            <person name="Fujitsuka N."/>
            <person name="Fukunaka R."/>
            <person name="Hamada M."/>
            <person name="Harada C."/>
            <person name="Hayashi A."/>
            <person name="Hijishita S."/>
            <person name="Honda M."/>
            <person name="Hosokawa S."/>
            <person name="Ichikawa Y."/>
            <person name="Idonuma A."/>
            <person name="Iijima M."/>
            <person name="Ikeda M."/>
            <person name="Ikeno M."/>
            <person name="Ito K."/>
            <person name="Ito S."/>
            <person name="Ito T."/>
            <person name="Ito Y."/>
            <person name="Ito Y."/>
            <person name="Iwabuchi A."/>
            <person name="Kamiya K."/>
            <person name="Karasawa W."/>
            <person name="Kurita K."/>
            <person name="Katagiri S."/>
            <person name="Kikuta A."/>
            <person name="Kobayashi H."/>
            <person name="Kobayashi N."/>
            <person name="Machita K."/>
            <person name="Maehara T."/>
            <person name="Masukawa M."/>
            <person name="Mizubayashi T."/>
            <person name="Mukai Y."/>
            <person name="Nagasaki H."/>
            <person name="Nagata Y."/>
            <person name="Naito S."/>
            <person name="Nakashima M."/>
            <person name="Nakama Y."/>
            <person name="Nakamichi Y."/>
            <person name="Nakamura M."/>
            <person name="Meguro A."/>
            <person name="Negishi M."/>
            <person name="Ohta I."/>
            <person name="Ohta T."/>
            <person name="Okamoto M."/>
            <person name="Ono N."/>
            <person name="Saji S."/>
            <person name="Sakaguchi M."/>
            <person name="Sakai K."/>
            <person name="Shibata M."/>
            <person name="Shimokawa T."/>
            <person name="Song J."/>
            <person name="Takazaki Y."/>
            <person name="Terasawa K."/>
            <person name="Tsugane M."/>
            <person name="Tsuji K."/>
            <person name="Ueda S."/>
            <person name="Waki K."/>
            <person name="Yamagata H."/>
            <person name="Yamamoto M."/>
            <person name="Yamamoto S."/>
            <person name="Yamane H."/>
            <person name="Yoshiki S."/>
            <person name="Yoshihara R."/>
            <person name="Yukawa K."/>
            <person name="Zhong H."/>
            <person name="Yano M."/>
            <person name="Yuan Q."/>
            <person name="Ouyang S."/>
            <person name="Liu J."/>
            <person name="Jones K.M."/>
            <person name="Gansberger K."/>
            <person name="Moffat K."/>
            <person name="Hill J."/>
            <person name="Bera J."/>
            <person name="Fadrosh D."/>
            <person name="Jin S."/>
            <person name="Johri S."/>
            <person name="Kim M."/>
            <person name="Overton L."/>
            <person name="Reardon M."/>
            <person name="Tsitrin T."/>
            <person name="Vuong H."/>
            <person name="Weaver B."/>
            <person name="Ciecko A."/>
            <person name="Tallon L."/>
            <person name="Jackson J."/>
            <person name="Pai G."/>
            <person name="Aken S.V."/>
            <person name="Utterback T."/>
            <person name="Reidmuller S."/>
            <person name="Feldblyum T."/>
            <person name="Hsiao J."/>
            <person name="Zismann V."/>
            <person name="Iobst S."/>
            <person name="de Vazeille A.R."/>
            <person name="Buell C.R."/>
            <person name="Ying K."/>
            <person name="Li Y."/>
            <person name="Lu T."/>
            <person name="Huang Y."/>
            <person name="Zhao Q."/>
            <person name="Feng Q."/>
            <person name="Zhang L."/>
            <person name="Zhu J."/>
            <person name="Weng Q."/>
            <person name="Mu J."/>
            <person name="Lu Y."/>
            <person name="Fan D."/>
            <person name="Liu Y."/>
            <person name="Guan J."/>
            <person name="Zhang Y."/>
            <person name="Yu S."/>
            <person name="Liu X."/>
            <person name="Zhang Y."/>
            <person name="Hong G."/>
            <person name="Han B."/>
            <person name="Choisne N."/>
            <person name="Demange N."/>
            <person name="Orjeda G."/>
            <person name="Samain S."/>
            <person name="Cattolico L."/>
            <person name="Pelletier E."/>
            <person name="Couloux A."/>
            <person name="Segurens B."/>
            <person name="Wincker P."/>
            <person name="D'Hont A."/>
            <person name="Scarpelli C."/>
            <person name="Weissenbach J."/>
            <person name="Salanoubat M."/>
            <person name="Quetier F."/>
            <person name="Yu Y."/>
            <person name="Kim H.R."/>
            <person name="Rambo T."/>
            <person name="Currie J."/>
            <person name="Collura K."/>
            <person name="Luo M."/>
            <person name="Yang T."/>
            <person name="Ammiraju J.S.S."/>
            <person name="Engler F."/>
            <person name="Soderlund C."/>
            <person name="Wing R.A."/>
            <person name="Palmer L.E."/>
            <person name="de la Bastide M."/>
            <person name="Spiegel L."/>
            <person name="Nascimento L."/>
            <person name="Zutavern T."/>
            <person name="O'Shaughnessy A."/>
            <person name="Dike S."/>
            <person name="Dedhia N."/>
            <person name="Preston R."/>
            <person name="Balija V."/>
            <person name="McCombie W.R."/>
            <person name="Chow T."/>
            <person name="Chen H."/>
            <person name="Chung M."/>
            <person name="Chen C."/>
            <person name="Shaw J."/>
            <person name="Wu H."/>
            <person name="Hsiao K."/>
            <person name="Chao Y."/>
            <person name="Chu M."/>
            <person name="Cheng C."/>
            <person name="Hour A."/>
            <person name="Lee P."/>
            <person name="Lin S."/>
            <person name="Lin Y."/>
            <person name="Liou J."/>
            <person name="Liu S."/>
            <person name="Hsing Y."/>
            <person name="Raghuvanshi S."/>
            <person name="Mohanty A."/>
            <person name="Bharti A.K."/>
            <person name="Gaur A."/>
            <person name="Gupta V."/>
            <person name="Kumar D."/>
            <person name="Ravi V."/>
            <person name="Vij S."/>
            <person name="Kapur A."/>
            <person name="Khurana P."/>
            <person name="Khurana P."/>
            <person name="Khurana J.P."/>
            <person name="Tyagi A.K."/>
            <person name="Gaikwad K."/>
            <person name="Singh A."/>
            <person name="Dalal V."/>
            <person name="Srivastava S."/>
            <person name="Dixit A."/>
            <person name="Pal A.K."/>
            <person name="Ghazi I.A."/>
            <person name="Yadav M."/>
            <person name="Pandit A."/>
            <person name="Bhargava A."/>
            <person name="Sureshbabu K."/>
            <person name="Batra K."/>
            <person name="Sharma T.R."/>
            <person name="Mohapatra T."/>
            <person name="Singh N.K."/>
            <person name="Messing J."/>
            <person name="Nelson A.B."/>
            <person name="Fuks G."/>
            <person name="Kavchok S."/>
            <person name="Keizer G."/>
            <person name="Linton E."/>
            <person name="Llaca V."/>
            <person name="Song R."/>
            <person name="Tanyolac B."/>
            <person name="Young S."/>
            <person name="Ho-Il K."/>
            <person name="Hahn J.H."/>
            <person name="Sangsakoo G."/>
            <person name="Vanavichit A."/>
            <person name="de Mattos Luiz.A.T."/>
            <person name="Zimmer P.D."/>
            <person name="Malone G."/>
            <person name="Dellagostin O."/>
            <person name="de Oliveira A.C."/>
            <person name="Bevan M."/>
            <person name="Bancroft I."/>
            <person name="Minx P."/>
            <person name="Cordum H."/>
            <person name="Wilson R."/>
            <person name="Cheng Z."/>
            <person name="Jin W."/>
            <person name="Jiang J."/>
            <person name="Leong S.A."/>
            <person name="Iwama H."/>
            <person name="Gojobori T."/>
            <person name="Itoh T."/>
            <person name="Niimura Y."/>
            <person name="Fujii Y."/>
            <person name="Habara T."/>
            <person name="Sakai H."/>
            <person name="Sato Y."/>
            <person name="Wilson G."/>
            <person name="Kumar K."/>
            <person name="McCouch S."/>
            <person name="Juretic N."/>
            <person name="Hoen D."/>
            <person name="Wright S."/>
            <person name="Bruskiewich R."/>
            <person name="Bureau T."/>
            <person name="Miyao A."/>
            <person name="Hirochika H."/>
            <person name="Nishikawa T."/>
            <person name="Kadowaki K."/>
            <person name="Sugiura M."/>
            <person name="Burr B."/>
            <person name="Sasaki T."/>
        </authorList>
    </citation>
    <scope>NUCLEOTIDE SEQUENCE [LARGE SCALE GENOMIC DNA]</scope>
    <source>
        <strain evidence="2">cv. Nipponbare</strain>
    </source>
</reference>
<evidence type="ECO:0000313" key="1">
    <source>
        <dbReference type="EMBL" id="BAH94393.1"/>
    </source>
</evidence>
<sequence length="86" mass="9095">MAGFGFGFVHASASHGGTRGSGEGSINSLYQGMPLMGQSEVRILHWRKGFFVRAGLLALALSYVCKISGHAIMIEEGGEELPREAG</sequence>